<dbReference type="EMBL" id="CM007366">
    <property type="protein sequence ID" value="OIW09987.1"/>
    <property type="molecule type" value="Genomic_DNA"/>
</dbReference>
<dbReference type="InterPro" id="IPR009686">
    <property type="entry name" value="Senescence/spartin_C"/>
</dbReference>
<dbReference type="OrthoDB" id="1719420at2759"/>
<reference evidence="2 3" key="1">
    <citation type="journal article" date="2017" name="Plant Biotechnol. J.">
        <title>A comprehensive draft genome sequence for lupin (Lupinus angustifolius), an emerging health food: insights into plant-microbe interactions and legume evolution.</title>
        <authorList>
            <person name="Hane J.K."/>
            <person name="Ming Y."/>
            <person name="Kamphuis L.G."/>
            <person name="Nelson M.N."/>
            <person name="Garg G."/>
            <person name="Atkins C.A."/>
            <person name="Bayer P.E."/>
            <person name="Bravo A."/>
            <person name="Bringans S."/>
            <person name="Cannon S."/>
            <person name="Edwards D."/>
            <person name="Foley R."/>
            <person name="Gao L.L."/>
            <person name="Harrison M.J."/>
            <person name="Huang W."/>
            <person name="Hurgobin B."/>
            <person name="Li S."/>
            <person name="Liu C.W."/>
            <person name="McGrath A."/>
            <person name="Morahan G."/>
            <person name="Murray J."/>
            <person name="Weller J."/>
            <person name="Jian J."/>
            <person name="Singh K.B."/>
        </authorList>
    </citation>
    <scope>NUCLEOTIDE SEQUENCE [LARGE SCALE GENOMIC DNA]</scope>
    <source>
        <strain evidence="3">cv. Tanjil</strain>
        <tissue evidence="2">Whole plant</tissue>
    </source>
</reference>
<dbReference type="Pfam" id="PF06911">
    <property type="entry name" value="Senescence"/>
    <property type="match status" value="1"/>
</dbReference>
<proteinExistence type="predicted"/>
<sequence length="374" mass="40771">MGCCFRGSTTMPPIETSKPVTNEEYYSEPINLKQEVLIHIPRCKVHLMDEGEALELAQGDFMIMKTMDENVSLATIIKVGDDLQWPLTKDEPVVKLDVLHYLFTLLVKDGEPLSYGVSFSEECFGSLSLLDSFLKEHSCFSGLKLSRKSDLDWKEFAPRVEDYNHFLAKVIAEGTGQIVKGIFICSNAYTNKVHKGGETILNSSAEEQNGVVARESMNSNTADASKKNKINKNLKRVRKLSKMTEKLSKSLLNGVGIVSGTVMGPVVKSQAGKAFLKMLPGEVLLASLDAVNKVLDAAEAAEKQTLSATSKATSRMVSNRFGENAGEATEHVFATAGHAASTAWNVFKIRKAINPASSATTGVLKNAVKNKSFK</sequence>
<feature type="domain" description="Senescence" evidence="1">
    <location>
        <begin position="170"/>
        <end position="355"/>
    </location>
</feature>
<dbReference type="AlphaFoldDB" id="A0A4P1RGB7"/>
<dbReference type="PANTHER" id="PTHR21068:SF36">
    <property type="entry name" value="SENESCENCE_DEHYDRATION-ASSOCIATED PROTEIN-LIKE PROTEIN"/>
    <property type="match status" value="1"/>
</dbReference>
<name>A0A4P1RGB7_LUPAN</name>
<evidence type="ECO:0000313" key="3">
    <source>
        <dbReference type="Proteomes" id="UP000188354"/>
    </source>
</evidence>
<protein>
    <recommendedName>
        <fullName evidence="1">Senescence domain-containing protein</fullName>
    </recommendedName>
</protein>
<dbReference type="KEGG" id="lang:109349829"/>
<dbReference type="GO" id="GO:0005886">
    <property type="term" value="C:plasma membrane"/>
    <property type="evidence" value="ECO:0007669"/>
    <property type="project" value="TreeGrafter"/>
</dbReference>
<dbReference type="InterPro" id="IPR045036">
    <property type="entry name" value="Spartin-like"/>
</dbReference>
<evidence type="ECO:0000259" key="1">
    <source>
        <dbReference type="Pfam" id="PF06911"/>
    </source>
</evidence>
<dbReference type="Gramene" id="OIW09987">
    <property type="protein sequence ID" value="OIW09987"/>
    <property type="gene ID" value="TanjilG_32727"/>
</dbReference>
<accession>A0A4P1RGB7</accession>
<keyword evidence="3" id="KW-1185">Reference proteome</keyword>
<dbReference type="PANTHER" id="PTHR21068">
    <property type="entry name" value="SPARTIN"/>
    <property type="match status" value="1"/>
</dbReference>
<dbReference type="Proteomes" id="UP000188354">
    <property type="component" value="Chromosome LG06"/>
</dbReference>
<dbReference type="STRING" id="3871.A0A4P1RGB7"/>
<organism evidence="2 3">
    <name type="scientific">Lupinus angustifolius</name>
    <name type="common">Narrow-leaved blue lupine</name>
    <dbReference type="NCBI Taxonomy" id="3871"/>
    <lineage>
        <taxon>Eukaryota</taxon>
        <taxon>Viridiplantae</taxon>
        <taxon>Streptophyta</taxon>
        <taxon>Embryophyta</taxon>
        <taxon>Tracheophyta</taxon>
        <taxon>Spermatophyta</taxon>
        <taxon>Magnoliopsida</taxon>
        <taxon>eudicotyledons</taxon>
        <taxon>Gunneridae</taxon>
        <taxon>Pentapetalae</taxon>
        <taxon>rosids</taxon>
        <taxon>fabids</taxon>
        <taxon>Fabales</taxon>
        <taxon>Fabaceae</taxon>
        <taxon>Papilionoideae</taxon>
        <taxon>50 kb inversion clade</taxon>
        <taxon>genistoids sensu lato</taxon>
        <taxon>core genistoids</taxon>
        <taxon>Genisteae</taxon>
        <taxon>Lupinus</taxon>
    </lineage>
</organism>
<evidence type="ECO:0000313" key="2">
    <source>
        <dbReference type="EMBL" id="OIW09987.1"/>
    </source>
</evidence>
<gene>
    <name evidence="2" type="ORF">TanjilG_32727</name>
</gene>